<sequence>MFQLLSVVTLPGVRISRFQTLRK</sequence>
<dbReference type="AlphaFoldDB" id="A0A0E9PGW5"/>
<evidence type="ECO:0000313" key="1">
    <source>
        <dbReference type="EMBL" id="JAH03108.1"/>
    </source>
</evidence>
<reference evidence="1" key="1">
    <citation type="submission" date="2014-11" db="EMBL/GenBank/DDBJ databases">
        <authorList>
            <person name="Amaro Gonzalez C."/>
        </authorList>
    </citation>
    <scope>NUCLEOTIDE SEQUENCE</scope>
</reference>
<organism evidence="1">
    <name type="scientific">Anguilla anguilla</name>
    <name type="common">European freshwater eel</name>
    <name type="synonym">Muraena anguilla</name>
    <dbReference type="NCBI Taxonomy" id="7936"/>
    <lineage>
        <taxon>Eukaryota</taxon>
        <taxon>Metazoa</taxon>
        <taxon>Chordata</taxon>
        <taxon>Craniata</taxon>
        <taxon>Vertebrata</taxon>
        <taxon>Euteleostomi</taxon>
        <taxon>Actinopterygii</taxon>
        <taxon>Neopterygii</taxon>
        <taxon>Teleostei</taxon>
        <taxon>Anguilliformes</taxon>
        <taxon>Anguillidae</taxon>
        <taxon>Anguilla</taxon>
    </lineage>
</organism>
<name>A0A0E9PGW5_ANGAN</name>
<proteinExistence type="predicted"/>
<protein>
    <submittedName>
        <fullName evidence="1">Uncharacterized protein</fullName>
    </submittedName>
</protein>
<reference evidence="1" key="2">
    <citation type="journal article" date="2015" name="Fish Shellfish Immunol.">
        <title>Early steps in the European eel (Anguilla anguilla)-Vibrio vulnificus interaction in the gills: Role of the RtxA13 toxin.</title>
        <authorList>
            <person name="Callol A."/>
            <person name="Pajuelo D."/>
            <person name="Ebbesson L."/>
            <person name="Teles M."/>
            <person name="MacKenzie S."/>
            <person name="Amaro C."/>
        </authorList>
    </citation>
    <scope>NUCLEOTIDE SEQUENCE</scope>
</reference>
<dbReference type="EMBL" id="GBXM01105469">
    <property type="protein sequence ID" value="JAH03108.1"/>
    <property type="molecule type" value="Transcribed_RNA"/>
</dbReference>
<accession>A0A0E9PGW5</accession>